<reference evidence="1" key="2">
    <citation type="journal article" date="2015" name="Data Brief">
        <title>Shoot transcriptome of the giant reed, Arundo donax.</title>
        <authorList>
            <person name="Barrero R.A."/>
            <person name="Guerrero F.D."/>
            <person name="Moolhuijzen P."/>
            <person name="Goolsby J.A."/>
            <person name="Tidwell J."/>
            <person name="Bellgard S.E."/>
            <person name="Bellgard M.I."/>
        </authorList>
    </citation>
    <scope>NUCLEOTIDE SEQUENCE</scope>
    <source>
        <tissue evidence="1">Shoot tissue taken approximately 20 cm above the soil surface</tissue>
    </source>
</reference>
<dbReference type="AlphaFoldDB" id="A0A0A8ZXU9"/>
<sequence length="37" mass="4500">MAVRENLWKNRKGRENQSLDLHDLYRGGLPPRRSSYW</sequence>
<organism evidence="1">
    <name type="scientific">Arundo donax</name>
    <name type="common">Giant reed</name>
    <name type="synonym">Donax arundinaceus</name>
    <dbReference type="NCBI Taxonomy" id="35708"/>
    <lineage>
        <taxon>Eukaryota</taxon>
        <taxon>Viridiplantae</taxon>
        <taxon>Streptophyta</taxon>
        <taxon>Embryophyta</taxon>
        <taxon>Tracheophyta</taxon>
        <taxon>Spermatophyta</taxon>
        <taxon>Magnoliopsida</taxon>
        <taxon>Liliopsida</taxon>
        <taxon>Poales</taxon>
        <taxon>Poaceae</taxon>
        <taxon>PACMAD clade</taxon>
        <taxon>Arundinoideae</taxon>
        <taxon>Arundineae</taxon>
        <taxon>Arundo</taxon>
    </lineage>
</organism>
<protein>
    <submittedName>
        <fullName evidence="1">Uncharacterized protein</fullName>
    </submittedName>
</protein>
<name>A0A0A8ZXU9_ARUDO</name>
<proteinExistence type="predicted"/>
<evidence type="ECO:0000313" key="1">
    <source>
        <dbReference type="EMBL" id="JAD44214.1"/>
    </source>
</evidence>
<reference evidence="1" key="1">
    <citation type="submission" date="2014-09" db="EMBL/GenBank/DDBJ databases">
        <authorList>
            <person name="Magalhaes I.L.F."/>
            <person name="Oliveira U."/>
            <person name="Santos F.R."/>
            <person name="Vidigal T.H.D.A."/>
            <person name="Brescovit A.D."/>
            <person name="Santos A.J."/>
        </authorList>
    </citation>
    <scope>NUCLEOTIDE SEQUENCE</scope>
    <source>
        <tissue evidence="1">Shoot tissue taken approximately 20 cm above the soil surface</tissue>
    </source>
</reference>
<dbReference type="EMBL" id="GBRH01253681">
    <property type="protein sequence ID" value="JAD44214.1"/>
    <property type="molecule type" value="Transcribed_RNA"/>
</dbReference>
<accession>A0A0A8ZXU9</accession>